<sequence length="103" mass="11628">MTKEILPTMQACSFALVILHTKELVQQELGDQNRDIHIPSEQLCQFLAAAESIVRDAGSLGKHSIASGVKKRKRLKTPPEEIASDDEVRYVEQERKMARRIEA</sequence>
<organism evidence="1 2">
    <name type="scientific">Dendryphion nanum</name>
    <dbReference type="NCBI Taxonomy" id="256645"/>
    <lineage>
        <taxon>Eukaryota</taxon>
        <taxon>Fungi</taxon>
        <taxon>Dikarya</taxon>
        <taxon>Ascomycota</taxon>
        <taxon>Pezizomycotina</taxon>
        <taxon>Dothideomycetes</taxon>
        <taxon>Pleosporomycetidae</taxon>
        <taxon>Pleosporales</taxon>
        <taxon>Torulaceae</taxon>
        <taxon>Dendryphion</taxon>
    </lineage>
</organism>
<name>A0A9P9IK99_9PLEO</name>
<dbReference type="EMBL" id="JAGMWT010000009">
    <property type="protein sequence ID" value="KAH7122345.1"/>
    <property type="molecule type" value="Genomic_DNA"/>
</dbReference>
<protein>
    <submittedName>
        <fullName evidence="1">Uncharacterized protein</fullName>
    </submittedName>
</protein>
<gene>
    <name evidence="1" type="ORF">B0J11DRAFT_531217</name>
</gene>
<keyword evidence="2" id="KW-1185">Reference proteome</keyword>
<proteinExistence type="predicted"/>
<comment type="caution">
    <text evidence="1">The sequence shown here is derived from an EMBL/GenBank/DDBJ whole genome shotgun (WGS) entry which is preliminary data.</text>
</comment>
<accession>A0A9P9IK99</accession>
<dbReference type="Proteomes" id="UP000700596">
    <property type="component" value="Unassembled WGS sequence"/>
</dbReference>
<evidence type="ECO:0000313" key="2">
    <source>
        <dbReference type="Proteomes" id="UP000700596"/>
    </source>
</evidence>
<evidence type="ECO:0000313" key="1">
    <source>
        <dbReference type="EMBL" id="KAH7122345.1"/>
    </source>
</evidence>
<dbReference type="OrthoDB" id="3485856at2759"/>
<reference evidence="1" key="1">
    <citation type="journal article" date="2021" name="Nat. Commun.">
        <title>Genetic determinants of endophytism in the Arabidopsis root mycobiome.</title>
        <authorList>
            <person name="Mesny F."/>
            <person name="Miyauchi S."/>
            <person name="Thiergart T."/>
            <person name="Pickel B."/>
            <person name="Atanasova L."/>
            <person name="Karlsson M."/>
            <person name="Huettel B."/>
            <person name="Barry K.W."/>
            <person name="Haridas S."/>
            <person name="Chen C."/>
            <person name="Bauer D."/>
            <person name="Andreopoulos W."/>
            <person name="Pangilinan J."/>
            <person name="LaButti K."/>
            <person name="Riley R."/>
            <person name="Lipzen A."/>
            <person name="Clum A."/>
            <person name="Drula E."/>
            <person name="Henrissat B."/>
            <person name="Kohler A."/>
            <person name="Grigoriev I.V."/>
            <person name="Martin F.M."/>
            <person name="Hacquard S."/>
        </authorList>
    </citation>
    <scope>NUCLEOTIDE SEQUENCE</scope>
    <source>
        <strain evidence="1">MPI-CAGE-CH-0243</strain>
    </source>
</reference>
<dbReference type="AlphaFoldDB" id="A0A9P9IK99"/>